<dbReference type="SUPFAM" id="SSF51306">
    <property type="entry name" value="LexA/Signal peptidase"/>
    <property type="match status" value="1"/>
</dbReference>
<dbReference type="Pfam" id="PF10502">
    <property type="entry name" value="Peptidase_S26"/>
    <property type="match status" value="1"/>
</dbReference>
<evidence type="ECO:0000313" key="10">
    <source>
        <dbReference type="Proteomes" id="UP001596072"/>
    </source>
</evidence>
<dbReference type="EMBL" id="JBHSNS010000005">
    <property type="protein sequence ID" value="MFC5729794.1"/>
    <property type="molecule type" value="Genomic_DNA"/>
</dbReference>
<evidence type="ECO:0000256" key="7">
    <source>
        <dbReference type="SAM" id="MobiDB-lite"/>
    </source>
</evidence>
<proteinExistence type="inferred from homology"/>
<evidence type="ECO:0000256" key="3">
    <source>
        <dbReference type="ARBA" id="ARBA00009370"/>
    </source>
</evidence>
<gene>
    <name evidence="9" type="primary">lepB</name>
    <name evidence="9" type="ORF">ACFPQB_12780</name>
</gene>
<keyword evidence="6" id="KW-0472">Membrane</keyword>
<dbReference type="InterPro" id="IPR000223">
    <property type="entry name" value="Pept_S26A_signal_pept_1"/>
</dbReference>
<evidence type="ECO:0000256" key="6">
    <source>
        <dbReference type="RuleBase" id="RU362042"/>
    </source>
</evidence>
<dbReference type="Proteomes" id="UP001596072">
    <property type="component" value="Unassembled WGS sequence"/>
</dbReference>
<feature type="region of interest" description="Disordered" evidence="7">
    <location>
        <begin position="1"/>
        <end position="34"/>
    </location>
</feature>
<keyword evidence="10" id="KW-1185">Reference proteome</keyword>
<dbReference type="Gene3D" id="2.10.109.10">
    <property type="entry name" value="Umud Fragment, subunit A"/>
    <property type="match status" value="1"/>
</dbReference>
<dbReference type="CDD" id="cd06530">
    <property type="entry name" value="S26_SPase_I"/>
    <property type="match status" value="1"/>
</dbReference>
<comment type="caution">
    <text evidence="9">The sequence shown here is derived from an EMBL/GenBank/DDBJ whole genome shotgun (WGS) entry which is preliminary data.</text>
</comment>
<sequence>MTTPLSDSERPEDAAADPGSAADQPPSGDRPAGRKHLPVWQETILLLVVALGLAVLIKALFVQAFYIPSESMEPGLVENDRILVQKVSYWFGSKPERGDVVVFEDPGQWLAPTDSQGPTGFANLLSKIGLYPTGGHLVKRVIGTEGDVVVCCDDSGRIEVNGEAVDETDYLGPDPGNCNAPLDDSITQRGTAFAQPCSWTIGPIPEGKLLVLGDNRGHSADSRAHLCAPDEDPCTQSPWVDTDLVVGKVFTLIWPRDRWRWISRPPVFDNVPDAPPADLVERADRLAKRTQDSTSNQD</sequence>
<evidence type="ECO:0000256" key="4">
    <source>
        <dbReference type="ARBA" id="ARBA00013208"/>
    </source>
</evidence>
<organism evidence="9 10">
    <name type="scientific">Nocardioides vastitatis</name>
    <dbReference type="NCBI Taxonomy" id="2568655"/>
    <lineage>
        <taxon>Bacteria</taxon>
        <taxon>Bacillati</taxon>
        <taxon>Actinomycetota</taxon>
        <taxon>Actinomycetes</taxon>
        <taxon>Propionibacteriales</taxon>
        <taxon>Nocardioidaceae</taxon>
        <taxon>Nocardioides</taxon>
    </lineage>
</organism>
<keyword evidence="6" id="KW-0645">Protease</keyword>
<dbReference type="PANTHER" id="PTHR43390:SF1">
    <property type="entry name" value="CHLOROPLAST PROCESSING PEPTIDASE"/>
    <property type="match status" value="1"/>
</dbReference>
<feature type="transmembrane region" description="Helical" evidence="6">
    <location>
        <begin position="44"/>
        <end position="66"/>
    </location>
</feature>
<evidence type="ECO:0000259" key="8">
    <source>
        <dbReference type="Pfam" id="PF10502"/>
    </source>
</evidence>
<dbReference type="EC" id="3.4.21.89" evidence="4 6"/>
<dbReference type="NCBIfam" id="TIGR02227">
    <property type="entry name" value="sigpep_I_bact"/>
    <property type="match status" value="1"/>
</dbReference>
<accession>A0ABW0ZFL9</accession>
<dbReference type="InterPro" id="IPR036286">
    <property type="entry name" value="LexA/Signal_pep-like_sf"/>
</dbReference>
<reference evidence="10" key="1">
    <citation type="journal article" date="2019" name="Int. J. Syst. Evol. Microbiol.">
        <title>The Global Catalogue of Microorganisms (GCM) 10K type strain sequencing project: providing services to taxonomists for standard genome sequencing and annotation.</title>
        <authorList>
            <consortium name="The Broad Institute Genomics Platform"/>
            <consortium name="The Broad Institute Genome Sequencing Center for Infectious Disease"/>
            <person name="Wu L."/>
            <person name="Ma J."/>
        </authorList>
    </citation>
    <scope>NUCLEOTIDE SEQUENCE [LARGE SCALE GENOMIC DNA]</scope>
    <source>
        <strain evidence="10">YIM 94188</strain>
    </source>
</reference>
<comment type="similarity">
    <text evidence="3 6">Belongs to the peptidase S26 family.</text>
</comment>
<keyword evidence="5 6" id="KW-0378">Hydrolase</keyword>
<evidence type="ECO:0000256" key="1">
    <source>
        <dbReference type="ARBA" id="ARBA00000677"/>
    </source>
</evidence>
<dbReference type="PANTHER" id="PTHR43390">
    <property type="entry name" value="SIGNAL PEPTIDASE I"/>
    <property type="match status" value="1"/>
</dbReference>
<dbReference type="InterPro" id="IPR019533">
    <property type="entry name" value="Peptidase_S26"/>
</dbReference>
<dbReference type="GO" id="GO:0009003">
    <property type="term" value="F:signal peptidase activity"/>
    <property type="evidence" value="ECO:0007669"/>
    <property type="project" value="UniProtKB-EC"/>
</dbReference>
<feature type="domain" description="Peptidase S26" evidence="8">
    <location>
        <begin position="40"/>
        <end position="254"/>
    </location>
</feature>
<name>A0ABW0ZFL9_9ACTN</name>
<keyword evidence="6" id="KW-0812">Transmembrane</keyword>
<evidence type="ECO:0000256" key="5">
    <source>
        <dbReference type="ARBA" id="ARBA00022801"/>
    </source>
</evidence>
<evidence type="ECO:0000313" key="9">
    <source>
        <dbReference type="EMBL" id="MFC5729794.1"/>
    </source>
</evidence>
<evidence type="ECO:0000256" key="2">
    <source>
        <dbReference type="ARBA" id="ARBA00004401"/>
    </source>
</evidence>
<comment type="catalytic activity">
    <reaction evidence="1 6">
        <text>Cleavage of hydrophobic, N-terminal signal or leader sequences from secreted and periplasmic proteins.</text>
        <dbReference type="EC" id="3.4.21.89"/>
    </reaction>
</comment>
<dbReference type="InterPro" id="IPR019758">
    <property type="entry name" value="Pept_S26A_signal_pept_1_CS"/>
</dbReference>
<dbReference type="PRINTS" id="PR00727">
    <property type="entry name" value="LEADERPTASE"/>
</dbReference>
<dbReference type="PROSITE" id="PS00761">
    <property type="entry name" value="SPASE_I_3"/>
    <property type="match status" value="1"/>
</dbReference>
<keyword evidence="6" id="KW-1133">Transmembrane helix</keyword>
<protein>
    <recommendedName>
        <fullName evidence="4 6">Signal peptidase I</fullName>
        <ecNumber evidence="4 6">3.4.21.89</ecNumber>
    </recommendedName>
</protein>
<dbReference type="RefSeq" id="WP_136434105.1">
    <property type="nucleotide sequence ID" value="NZ_JBHSNS010000005.1"/>
</dbReference>
<comment type="subcellular location">
    <subcellularLocation>
        <location evidence="2">Cell membrane</location>
        <topology evidence="2">Single-pass type II membrane protein</topology>
    </subcellularLocation>
    <subcellularLocation>
        <location evidence="6">Membrane</location>
        <topology evidence="6">Single-pass type II membrane protein</topology>
    </subcellularLocation>
</comment>